<dbReference type="eggNOG" id="COG1012">
    <property type="taxonomic scope" value="Bacteria"/>
</dbReference>
<keyword evidence="2 4" id="KW-0560">Oxidoreductase</keyword>
<evidence type="ECO:0000256" key="3">
    <source>
        <dbReference type="ARBA" id="ARBA00023027"/>
    </source>
</evidence>
<dbReference type="EMBL" id="CP000083">
    <property type="protein sequence ID" value="AAZ24913.1"/>
    <property type="molecule type" value="Genomic_DNA"/>
</dbReference>
<organism evidence="9 10">
    <name type="scientific">Colwellia psychrerythraea (strain 34H / ATCC BAA-681)</name>
    <name type="common">Vibrio psychroerythus</name>
    <dbReference type="NCBI Taxonomy" id="167879"/>
    <lineage>
        <taxon>Bacteria</taxon>
        <taxon>Pseudomonadati</taxon>
        <taxon>Pseudomonadota</taxon>
        <taxon>Gammaproteobacteria</taxon>
        <taxon>Alteromonadales</taxon>
        <taxon>Colwelliaceae</taxon>
        <taxon>Colwellia</taxon>
    </lineage>
</organism>
<dbReference type="SUPFAM" id="SSF53720">
    <property type="entry name" value="ALDH-like"/>
    <property type="match status" value="1"/>
</dbReference>
<dbReference type="InterPro" id="IPR015590">
    <property type="entry name" value="Aldehyde_DH_dom"/>
</dbReference>
<dbReference type="Proteomes" id="UP000000547">
    <property type="component" value="Chromosome"/>
</dbReference>
<dbReference type="FunFam" id="3.40.309.10:FF:000003">
    <property type="entry name" value="Aldehyde dehydrogenase"/>
    <property type="match status" value="1"/>
</dbReference>
<evidence type="ECO:0000256" key="1">
    <source>
        <dbReference type="ARBA" id="ARBA00009986"/>
    </source>
</evidence>
<evidence type="ECO:0000256" key="2">
    <source>
        <dbReference type="ARBA" id="ARBA00023002"/>
    </source>
</evidence>
<dbReference type="FunFam" id="3.40.605.10:FF:000004">
    <property type="entry name" value="Aldehyde dehydrogenase"/>
    <property type="match status" value="1"/>
</dbReference>
<name>Q487M8_COLP3</name>
<dbReference type="PROSITE" id="PS00687">
    <property type="entry name" value="ALDEHYDE_DEHYDR_GLU"/>
    <property type="match status" value="1"/>
</dbReference>
<feature type="domain" description="Aldehyde dehydrogenase" evidence="8">
    <location>
        <begin position="22"/>
        <end position="445"/>
    </location>
</feature>
<evidence type="ECO:0000256" key="5">
    <source>
        <dbReference type="PIRSR" id="PIRSR036492-1"/>
    </source>
</evidence>
<dbReference type="PANTHER" id="PTHR43570">
    <property type="entry name" value="ALDEHYDE DEHYDROGENASE"/>
    <property type="match status" value="1"/>
</dbReference>
<dbReference type="CDD" id="cd07133">
    <property type="entry name" value="ALDH_CALDH_CalB"/>
    <property type="match status" value="1"/>
</dbReference>
<keyword evidence="3" id="KW-0520">NAD</keyword>
<dbReference type="Pfam" id="PF00171">
    <property type="entry name" value="Aldedh"/>
    <property type="match status" value="1"/>
</dbReference>
<feature type="active site" evidence="5 6">
    <location>
        <position position="221"/>
    </location>
</feature>
<evidence type="ECO:0000256" key="4">
    <source>
        <dbReference type="PIRNR" id="PIRNR036492"/>
    </source>
</evidence>
<evidence type="ECO:0000313" key="9">
    <source>
        <dbReference type="EMBL" id="AAZ24913.1"/>
    </source>
</evidence>
<dbReference type="GO" id="GO:0004029">
    <property type="term" value="F:aldehyde dehydrogenase (NAD+) activity"/>
    <property type="evidence" value="ECO:0007669"/>
    <property type="project" value="TreeGrafter"/>
</dbReference>
<dbReference type="InterPro" id="IPR016163">
    <property type="entry name" value="Ald_DH_C"/>
</dbReference>
<sequence>MNMSEKMNTELRELSSILTGQKQAYRSAPNPSAKERIAQLSALKSALLSFQDDLVNALNEDYGQRPAQDSLIADIMPCIVNINYTIKRLNKWMKPQRRHAGLLLAPAKVEVHYQPLGVVGIMVPWNFPVMLSIGPLITALAAGNRAMIKLSEFTPSTNQVIKKMLSSILEQNTVTCIEGEANIAAEFSALPFDHLIFTGSTTVGRHVMRAAADNLTPVTLELGGKSPVIIAPDMPIDTAVERLIFGKCLNAGQICVAPDYILCPKDKVEAFISSYQKQFQTMYGDKHQSTDYAHVINENQHNRLLSWLDDAVSKGAKVVSANGQDIDRNSRELATQLVTETTDDMLIMQQEIFGPILPIISYEDISETIDYINERARPLALYIMSFDTETQQHLLSQTHSGGVCINETIFHVAADDAPFGGIGDSGMGQYHGKEGFLTFSKAKTVLSRGKLNIGKLVHPPYGGLIQRLMLKFFLR</sequence>
<proteinExistence type="inferred from homology"/>
<dbReference type="InterPro" id="IPR016161">
    <property type="entry name" value="Ald_DH/histidinol_DH"/>
</dbReference>
<dbReference type="InterPro" id="IPR012394">
    <property type="entry name" value="Aldehyde_DH_NAD(P)"/>
</dbReference>
<reference evidence="9" key="1">
    <citation type="journal article" date="2005" name="Proc. Natl. Acad. Sci. U.S.A.">
        <title>The psychrophilic lifestyle as revealed by the genome sequence of Colwellia psychrerythraea 34H through genomic and proteomic analyses.</title>
        <authorList>
            <person name="Methe B.A."/>
            <person name="Nelson K.E."/>
            <person name="Deming J.W."/>
            <person name="Momen B."/>
            <person name="Melamud E."/>
            <person name="Zhang X."/>
            <person name="Moult J."/>
            <person name="Madupu R."/>
            <person name="Nelson W.C."/>
            <person name="Dodson R.J."/>
            <person name="Brinkac L.M."/>
            <person name="Daugherty S.C."/>
            <person name="Durkin A.S."/>
            <person name="DeBoy R.T."/>
            <person name="Kolonay J.F."/>
            <person name="Sullivan S.A."/>
            <person name="Zhou L."/>
            <person name="Davidsen T.M."/>
            <person name="Wu M."/>
            <person name="Huston A.L."/>
            <person name="Lewis M."/>
            <person name="Weaver B."/>
            <person name="Weidman J.F."/>
            <person name="Khouri H."/>
            <person name="Utterback T.R."/>
            <person name="Feldblyum T.V."/>
            <person name="Fraser C.M."/>
        </authorList>
    </citation>
    <scope>NUCLEOTIDE SEQUENCE [LARGE SCALE GENOMIC DNA]</scope>
    <source>
        <strain evidence="9">34H</strain>
    </source>
</reference>
<dbReference type="Gene3D" id="3.40.309.10">
    <property type="entry name" value="Aldehyde Dehydrogenase, Chain A, domain 2"/>
    <property type="match status" value="1"/>
</dbReference>
<dbReference type="InterPro" id="IPR016162">
    <property type="entry name" value="Ald_DH_N"/>
</dbReference>
<accession>Q487M8</accession>
<evidence type="ECO:0000256" key="6">
    <source>
        <dbReference type="PROSITE-ProRule" id="PRU10007"/>
    </source>
</evidence>
<dbReference type="AlphaFoldDB" id="Q487M8"/>
<dbReference type="PANTHER" id="PTHR43570:SF20">
    <property type="entry name" value="ALDEHYDE DEHYDROGENASE ALDX-RELATED"/>
    <property type="match status" value="1"/>
</dbReference>
<dbReference type="PIRSF" id="PIRSF036492">
    <property type="entry name" value="ALDH"/>
    <property type="match status" value="1"/>
</dbReference>
<dbReference type="GO" id="GO:0005737">
    <property type="term" value="C:cytoplasm"/>
    <property type="evidence" value="ECO:0007669"/>
    <property type="project" value="TreeGrafter"/>
</dbReference>
<dbReference type="KEGG" id="cps:CPS_0988"/>
<dbReference type="Gene3D" id="3.40.605.10">
    <property type="entry name" value="Aldehyde Dehydrogenase, Chain A, domain 1"/>
    <property type="match status" value="1"/>
</dbReference>
<dbReference type="GO" id="GO:0006081">
    <property type="term" value="P:aldehyde metabolic process"/>
    <property type="evidence" value="ECO:0007669"/>
    <property type="project" value="InterPro"/>
</dbReference>
<evidence type="ECO:0000313" key="10">
    <source>
        <dbReference type="Proteomes" id="UP000000547"/>
    </source>
</evidence>
<dbReference type="InterPro" id="IPR029510">
    <property type="entry name" value="Ald_DH_CS_GLU"/>
</dbReference>
<dbReference type="HOGENOM" id="CLU_005391_3_6_6"/>
<gene>
    <name evidence="9" type="ordered locus">CPS_0988</name>
</gene>
<feature type="active site" evidence="5">
    <location>
        <position position="255"/>
    </location>
</feature>
<evidence type="ECO:0000259" key="8">
    <source>
        <dbReference type="Pfam" id="PF00171"/>
    </source>
</evidence>
<protein>
    <recommendedName>
        <fullName evidence="4">Aldehyde dehydrogenase</fullName>
    </recommendedName>
</protein>
<dbReference type="STRING" id="167879.CPS_0988"/>
<dbReference type="RefSeq" id="WP_011041831.1">
    <property type="nucleotide sequence ID" value="NC_003910.7"/>
</dbReference>
<evidence type="ECO:0000256" key="7">
    <source>
        <dbReference type="RuleBase" id="RU003345"/>
    </source>
</evidence>
<comment type="similarity">
    <text evidence="1 4 7">Belongs to the aldehyde dehydrogenase family.</text>
</comment>